<evidence type="ECO:0000313" key="9">
    <source>
        <dbReference type="Proteomes" id="UP001374579"/>
    </source>
</evidence>
<dbReference type="EMBL" id="JBAMIC010000010">
    <property type="protein sequence ID" value="KAK7102502.1"/>
    <property type="molecule type" value="Genomic_DNA"/>
</dbReference>
<evidence type="ECO:0000256" key="6">
    <source>
        <dbReference type="SAM" id="MobiDB-lite"/>
    </source>
</evidence>
<dbReference type="Pfam" id="PF06058">
    <property type="entry name" value="DCP1"/>
    <property type="match status" value="1"/>
</dbReference>
<feature type="compositionally biased region" description="Basic and acidic residues" evidence="6">
    <location>
        <begin position="282"/>
        <end position="296"/>
    </location>
</feature>
<dbReference type="SUPFAM" id="SSF50729">
    <property type="entry name" value="PH domain-like"/>
    <property type="match status" value="1"/>
</dbReference>
<evidence type="ECO:0000313" key="8">
    <source>
        <dbReference type="EMBL" id="KAK7102502.1"/>
    </source>
</evidence>
<feature type="region of interest" description="Disordered" evidence="6">
    <location>
        <begin position="279"/>
        <end position="311"/>
    </location>
</feature>
<feature type="region of interest" description="Disordered" evidence="6">
    <location>
        <begin position="190"/>
        <end position="211"/>
    </location>
</feature>
<evidence type="ECO:0000256" key="3">
    <source>
        <dbReference type="ARBA" id="ARBA00022490"/>
    </source>
</evidence>
<feature type="compositionally biased region" description="Polar residues" evidence="6">
    <location>
        <begin position="297"/>
        <end position="311"/>
    </location>
</feature>
<gene>
    <name evidence="8" type="ORF">V1264_020711</name>
</gene>
<evidence type="ECO:0000256" key="5">
    <source>
        <dbReference type="ARBA" id="ARBA00023161"/>
    </source>
</evidence>
<evidence type="ECO:0000256" key="1">
    <source>
        <dbReference type="ARBA" id="ARBA00004496"/>
    </source>
</evidence>
<dbReference type="GO" id="GO:0031087">
    <property type="term" value="P:deadenylation-independent decapping of nuclear-transcribed mRNA"/>
    <property type="evidence" value="ECO:0007669"/>
    <property type="project" value="TreeGrafter"/>
</dbReference>
<evidence type="ECO:0000259" key="7">
    <source>
        <dbReference type="Pfam" id="PF16741"/>
    </source>
</evidence>
<comment type="similarity">
    <text evidence="2">Belongs to the DCP1 family.</text>
</comment>
<keyword evidence="3" id="KW-0963">Cytoplasm</keyword>
<proteinExistence type="inferred from homology"/>
<dbReference type="InterPro" id="IPR010334">
    <property type="entry name" value="Dcp1"/>
</dbReference>
<dbReference type="GO" id="GO:0003729">
    <property type="term" value="F:mRNA binding"/>
    <property type="evidence" value="ECO:0007669"/>
    <property type="project" value="TreeGrafter"/>
</dbReference>
<name>A0AAN9BBK2_9CAEN</name>
<dbReference type="GO" id="GO:0000290">
    <property type="term" value="P:deadenylation-dependent decapping of nuclear-transcribed mRNA"/>
    <property type="evidence" value="ECO:0007669"/>
    <property type="project" value="InterPro"/>
</dbReference>
<reference evidence="8 9" key="1">
    <citation type="submission" date="2024-02" db="EMBL/GenBank/DDBJ databases">
        <title>Chromosome-scale genome assembly of the rough periwinkle Littorina saxatilis.</title>
        <authorList>
            <person name="De Jode A."/>
            <person name="Faria R."/>
            <person name="Formenti G."/>
            <person name="Sims Y."/>
            <person name="Smith T.P."/>
            <person name="Tracey A."/>
            <person name="Wood J.M.D."/>
            <person name="Zagrodzka Z.B."/>
            <person name="Johannesson K."/>
            <person name="Butlin R.K."/>
            <person name="Leder E.H."/>
        </authorList>
    </citation>
    <scope>NUCLEOTIDE SEQUENCE [LARGE SCALE GENOMIC DNA]</scope>
    <source>
        <strain evidence="8">Snail1</strain>
        <tissue evidence="8">Muscle</tissue>
    </source>
</reference>
<dbReference type="Gene3D" id="2.30.29.30">
    <property type="entry name" value="Pleckstrin-homology domain (PH domain)/Phosphotyrosine-binding domain (PTB)"/>
    <property type="match status" value="1"/>
</dbReference>
<evidence type="ECO:0000256" key="4">
    <source>
        <dbReference type="ARBA" id="ARBA00022664"/>
    </source>
</evidence>
<organism evidence="8 9">
    <name type="scientific">Littorina saxatilis</name>
    <dbReference type="NCBI Taxonomy" id="31220"/>
    <lineage>
        <taxon>Eukaryota</taxon>
        <taxon>Metazoa</taxon>
        <taxon>Spiralia</taxon>
        <taxon>Lophotrochozoa</taxon>
        <taxon>Mollusca</taxon>
        <taxon>Gastropoda</taxon>
        <taxon>Caenogastropoda</taxon>
        <taxon>Littorinimorpha</taxon>
        <taxon>Littorinoidea</taxon>
        <taxon>Littorinidae</taxon>
        <taxon>Littorina</taxon>
    </lineage>
</organism>
<dbReference type="GO" id="GO:0006397">
    <property type="term" value="P:mRNA processing"/>
    <property type="evidence" value="ECO:0007669"/>
    <property type="project" value="UniProtKB-KW"/>
</dbReference>
<evidence type="ECO:0000256" key="2">
    <source>
        <dbReference type="ARBA" id="ARBA00008778"/>
    </source>
</evidence>
<dbReference type="GO" id="GO:0000932">
    <property type="term" value="C:P-body"/>
    <property type="evidence" value="ECO:0007669"/>
    <property type="project" value="TreeGrafter"/>
</dbReference>
<dbReference type="PANTHER" id="PTHR16290:SF0">
    <property type="entry name" value="DECAPPING PROTEIN 1, ISOFORM A"/>
    <property type="match status" value="1"/>
</dbReference>
<keyword evidence="5" id="KW-0866">Nonsense-mediated mRNA decay</keyword>
<dbReference type="InterPro" id="IPR031953">
    <property type="entry name" value="mRNA_decap_C"/>
</dbReference>
<feature type="domain" description="mRNA-decapping enzyme C-terminal" evidence="7">
    <location>
        <begin position="445"/>
        <end position="482"/>
    </location>
</feature>
<comment type="caution">
    <text evidence="8">The sequence shown here is derived from an EMBL/GenBank/DDBJ whole genome shotgun (WGS) entry which is preliminary data.</text>
</comment>
<dbReference type="GO" id="GO:0008047">
    <property type="term" value="F:enzyme activator activity"/>
    <property type="evidence" value="ECO:0007669"/>
    <property type="project" value="InterPro"/>
</dbReference>
<sequence>MADHPINLTTLQQQDPYITEILGMATQVHLYNYNQKIKNEWDKSDIGGSLFVYKRSACPIHGMMILNKQGMENWVEPISEQLDFQLSTPFLLYRCNKRIQGIWFYKPKECEDVGELMDNLREEAAAKISGTSGADSAQGKTLSLGQKNVDIMQLLSGAQQRYESKTKGGSELMQSISVLSSVSAGVPPLIKPTPVKLPGDTSGSGGDGPSQLQALFQNVKLTQQLQQRPGGMVDQFTGDPPPDVTINPLHRIYHFRSLSVTEVESGASPRNLATAGSLTVEEIERQQREQIKRSDSRGQGQLQEGGMSQSPAARELLSILTAAAGDGQGSSLPAMPQMPLTTTGDARVKQEPPELVTARSTELLTPGDFAPAVKRLDSTTGGLGGPCPDVLMTPLAFAAPQQPPLLTASPSTPISSAALLEQLGNLQRGSQGSPGLASPPPPDISPLTRQQLQQAMIHIIRTDEDFVSRLHEAYLASFREQLGSFPSAKR</sequence>
<dbReference type="PANTHER" id="PTHR16290">
    <property type="entry name" value="TRANSCRIPTION FACTOR SMIF DECAPPING ENZYME DCP1"/>
    <property type="match status" value="1"/>
</dbReference>
<protein>
    <recommendedName>
        <fullName evidence="7">mRNA-decapping enzyme C-terminal domain-containing protein</fullName>
    </recommendedName>
</protein>
<dbReference type="CDD" id="cd09804">
    <property type="entry name" value="Dcp1"/>
    <property type="match status" value="1"/>
</dbReference>
<dbReference type="Pfam" id="PF16741">
    <property type="entry name" value="mRNA_decap_C"/>
    <property type="match status" value="1"/>
</dbReference>
<accession>A0AAN9BBK2</accession>
<dbReference type="InterPro" id="IPR011993">
    <property type="entry name" value="PH-like_dom_sf"/>
</dbReference>
<dbReference type="Gene3D" id="6.10.140.2030">
    <property type="match status" value="1"/>
</dbReference>
<keyword evidence="9" id="KW-1185">Reference proteome</keyword>
<dbReference type="GO" id="GO:0000184">
    <property type="term" value="P:nuclear-transcribed mRNA catabolic process, nonsense-mediated decay"/>
    <property type="evidence" value="ECO:0007669"/>
    <property type="project" value="UniProtKB-KW"/>
</dbReference>
<feature type="region of interest" description="Disordered" evidence="6">
    <location>
        <begin position="427"/>
        <end position="446"/>
    </location>
</feature>
<comment type="subcellular location">
    <subcellularLocation>
        <location evidence="1">Cytoplasm</location>
    </subcellularLocation>
</comment>
<dbReference type="AlphaFoldDB" id="A0AAN9BBK2"/>
<dbReference type="Proteomes" id="UP001374579">
    <property type="component" value="Unassembled WGS sequence"/>
</dbReference>
<keyword evidence="4" id="KW-0507">mRNA processing</keyword>